<evidence type="ECO:0000313" key="2">
    <source>
        <dbReference type="Proteomes" id="UP000789860"/>
    </source>
</evidence>
<proteinExistence type="predicted"/>
<keyword evidence="2" id="KW-1185">Reference proteome</keyword>
<sequence>MIVKSFDTKSKNRFLCKYCMYFILEIVLILYNKNIFAEYLKICDQ</sequence>
<evidence type="ECO:0000313" key="1">
    <source>
        <dbReference type="EMBL" id="CAG8470946.1"/>
    </source>
</evidence>
<protein>
    <submittedName>
        <fullName evidence="1">11496_t:CDS:1</fullName>
    </submittedName>
</protein>
<gene>
    <name evidence="1" type="ORF">SCALOS_LOCUS2023</name>
</gene>
<dbReference type="Proteomes" id="UP000789860">
    <property type="component" value="Unassembled WGS sequence"/>
</dbReference>
<reference evidence="1" key="1">
    <citation type="submission" date="2021-06" db="EMBL/GenBank/DDBJ databases">
        <authorList>
            <person name="Kallberg Y."/>
            <person name="Tangrot J."/>
            <person name="Rosling A."/>
        </authorList>
    </citation>
    <scope>NUCLEOTIDE SEQUENCE</scope>
    <source>
        <strain evidence="1">AU212A</strain>
    </source>
</reference>
<name>A0ACA9KFN4_9GLOM</name>
<accession>A0ACA9KFN4</accession>
<comment type="caution">
    <text evidence="1">The sequence shown here is derived from an EMBL/GenBank/DDBJ whole genome shotgun (WGS) entry which is preliminary data.</text>
</comment>
<dbReference type="EMBL" id="CAJVPM010001658">
    <property type="protein sequence ID" value="CAG8470946.1"/>
    <property type="molecule type" value="Genomic_DNA"/>
</dbReference>
<organism evidence="1 2">
    <name type="scientific">Scutellospora calospora</name>
    <dbReference type="NCBI Taxonomy" id="85575"/>
    <lineage>
        <taxon>Eukaryota</taxon>
        <taxon>Fungi</taxon>
        <taxon>Fungi incertae sedis</taxon>
        <taxon>Mucoromycota</taxon>
        <taxon>Glomeromycotina</taxon>
        <taxon>Glomeromycetes</taxon>
        <taxon>Diversisporales</taxon>
        <taxon>Gigasporaceae</taxon>
        <taxon>Scutellospora</taxon>
    </lineage>
</organism>